<dbReference type="SUPFAM" id="SSF50494">
    <property type="entry name" value="Trypsin-like serine proteases"/>
    <property type="match status" value="1"/>
</dbReference>
<gene>
    <name evidence="4" type="ORF">DI536_33400</name>
</gene>
<organism evidence="4 5">
    <name type="scientific">Archangium gephyra</name>
    <dbReference type="NCBI Taxonomy" id="48"/>
    <lineage>
        <taxon>Bacteria</taxon>
        <taxon>Pseudomonadati</taxon>
        <taxon>Myxococcota</taxon>
        <taxon>Myxococcia</taxon>
        <taxon>Myxococcales</taxon>
        <taxon>Cystobacterineae</taxon>
        <taxon>Archangiaceae</taxon>
        <taxon>Archangium</taxon>
    </lineage>
</organism>
<dbReference type="PANTHER" id="PTHR24276:SF98">
    <property type="entry name" value="FI18310P1-RELATED"/>
    <property type="match status" value="1"/>
</dbReference>
<evidence type="ECO:0000259" key="3">
    <source>
        <dbReference type="PROSITE" id="PS50240"/>
    </source>
</evidence>
<comment type="similarity">
    <text evidence="1">Belongs to the peptidase S1 family.</text>
</comment>
<dbReference type="InterPro" id="IPR009003">
    <property type="entry name" value="Peptidase_S1_PA"/>
</dbReference>
<evidence type="ECO:0000256" key="2">
    <source>
        <dbReference type="ARBA" id="ARBA00023157"/>
    </source>
</evidence>
<dbReference type="PROSITE" id="PS50240">
    <property type="entry name" value="TRYPSIN_DOM"/>
    <property type="match status" value="1"/>
</dbReference>
<dbReference type="Proteomes" id="UP000249061">
    <property type="component" value="Unassembled WGS sequence"/>
</dbReference>
<dbReference type="InterPro" id="IPR018114">
    <property type="entry name" value="TRYPSIN_HIS"/>
</dbReference>
<dbReference type="Pfam" id="PF00089">
    <property type="entry name" value="Trypsin"/>
    <property type="match status" value="1"/>
</dbReference>
<proteinExistence type="inferred from homology"/>
<dbReference type="InterPro" id="IPR050430">
    <property type="entry name" value="Peptidase_S1"/>
</dbReference>
<dbReference type="PROSITE" id="PS00134">
    <property type="entry name" value="TRYPSIN_HIS"/>
    <property type="match status" value="1"/>
</dbReference>
<evidence type="ECO:0000313" key="4">
    <source>
        <dbReference type="EMBL" id="PZR04845.1"/>
    </source>
</evidence>
<keyword evidence="2" id="KW-1015">Disulfide bond</keyword>
<dbReference type="Gene3D" id="2.40.10.10">
    <property type="entry name" value="Trypsin-like serine proteases"/>
    <property type="match status" value="1"/>
</dbReference>
<feature type="domain" description="Peptidase S1" evidence="3">
    <location>
        <begin position="11"/>
        <end position="224"/>
    </location>
</feature>
<dbReference type="InterPro" id="IPR001314">
    <property type="entry name" value="Peptidase_S1A"/>
</dbReference>
<dbReference type="PANTHER" id="PTHR24276">
    <property type="entry name" value="POLYSERASE-RELATED"/>
    <property type="match status" value="1"/>
</dbReference>
<name>A0A2W5T031_9BACT</name>
<dbReference type="EMBL" id="QFQP01000051">
    <property type="protein sequence ID" value="PZR04845.1"/>
    <property type="molecule type" value="Genomic_DNA"/>
</dbReference>
<dbReference type="GO" id="GO:0004252">
    <property type="term" value="F:serine-type endopeptidase activity"/>
    <property type="evidence" value="ECO:0007669"/>
    <property type="project" value="InterPro"/>
</dbReference>
<dbReference type="InterPro" id="IPR001254">
    <property type="entry name" value="Trypsin_dom"/>
</dbReference>
<dbReference type="InterPro" id="IPR043504">
    <property type="entry name" value="Peptidase_S1_PA_chymotrypsin"/>
</dbReference>
<evidence type="ECO:0000313" key="5">
    <source>
        <dbReference type="Proteomes" id="UP000249061"/>
    </source>
</evidence>
<dbReference type="GO" id="GO:0006508">
    <property type="term" value="P:proteolysis"/>
    <property type="evidence" value="ECO:0007669"/>
    <property type="project" value="InterPro"/>
</dbReference>
<protein>
    <recommendedName>
        <fullName evidence="3">Peptidase S1 domain-containing protein</fullName>
    </recommendedName>
</protein>
<dbReference type="PRINTS" id="PR00722">
    <property type="entry name" value="CHYMOTRYPSIN"/>
</dbReference>
<evidence type="ECO:0000256" key="1">
    <source>
        <dbReference type="ARBA" id="ARBA00007664"/>
    </source>
</evidence>
<comment type="caution">
    <text evidence="4">The sequence shown here is derived from an EMBL/GenBank/DDBJ whole genome shotgun (WGS) entry which is preliminary data.</text>
</comment>
<dbReference type="AlphaFoldDB" id="A0A2W5T031"/>
<sequence>MRLLALLALSILGGEAAPDASSVFLLDLRFDNGASICSAVLVSPRVVLTAAHCVDPVFHGANSLTVRAINKPDTSNLMQSDAIDVTLISRHPQWNPADQESAFDVATLLLSRAPVDVTPATLARSAPAPGTTLKIFGYGRTSVNAGSTSGVRRAVTTPMTALRAAEFEFGSSGTAGICAGDSGGPSFVNGELVGIHSRTESSSCGTGVDIRVDVHLSFIDSFIAANDPPLCSADGRCASGCDDHDCPIVEVPDAGVPAEPVDAGVVVPEPVSGGCSSAPVTSLLAALFTLRRQQRRRRAEFRRALDHSGRLLWSR</sequence>
<reference evidence="4 5" key="1">
    <citation type="submission" date="2017-08" db="EMBL/GenBank/DDBJ databases">
        <title>Infants hospitalized years apart are colonized by the same room-sourced microbial strains.</title>
        <authorList>
            <person name="Brooks B."/>
            <person name="Olm M.R."/>
            <person name="Firek B.A."/>
            <person name="Baker R."/>
            <person name="Thomas B.C."/>
            <person name="Morowitz M.J."/>
            <person name="Banfield J.F."/>
        </authorList>
    </citation>
    <scope>NUCLEOTIDE SEQUENCE [LARGE SCALE GENOMIC DNA]</scope>
    <source>
        <strain evidence="4">S2_003_000_R2_14</strain>
    </source>
</reference>
<dbReference type="SMART" id="SM00020">
    <property type="entry name" value="Tryp_SPc"/>
    <property type="match status" value="1"/>
</dbReference>
<accession>A0A2W5T031</accession>